<feature type="region of interest" description="Disordered" evidence="1">
    <location>
        <begin position="409"/>
        <end position="430"/>
    </location>
</feature>
<organism evidence="2 3">
    <name type="scientific">Ascobolus immersus RN42</name>
    <dbReference type="NCBI Taxonomy" id="1160509"/>
    <lineage>
        <taxon>Eukaryota</taxon>
        <taxon>Fungi</taxon>
        <taxon>Dikarya</taxon>
        <taxon>Ascomycota</taxon>
        <taxon>Pezizomycotina</taxon>
        <taxon>Pezizomycetes</taxon>
        <taxon>Pezizales</taxon>
        <taxon>Ascobolaceae</taxon>
        <taxon>Ascobolus</taxon>
    </lineage>
</organism>
<evidence type="ECO:0000313" key="2">
    <source>
        <dbReference type="EMBL" id="RPA70837.1"/>
    </source>
</evidence>
<proteinExistence type="predicted"/>
<feature type="compositionally biased region" description="Basic and acidic residues" evidence="1">
    <location>
        <begin position="52"/>
        <end position="71"/>
    </location>
</feature>
<protein>
    <submittedName>
        <fullName evidence="2">Uncharacterized protein</fullName>
    </submittedName>
</protein>
<reference evidence="2 3" key="1">
    <citation type="journal article" date="2018" name="Nat. Ecol. Evol.">
        <title>Pezizomycetes genomes reveal the molecular basis of ectomycorrhizal truffle lifestyle.</title>
        <authorList>
            <person name="Murat C."/>
            <person name="Payen T."/>
            <person name="Noel B."/>
            <person name="Kuo A."/>
            <person name="Morin E."/>
            <person name="Chen J."/>
            <person name="Kohler A."/>
            <person name="Krizsan K."/>
            <person name="Balestrini R."/>
            <person name="Da Silva C."/>
            <person name="Montanini B."/>
            <person name="Hainaut M."/>
            <person name="Levati E."/>
            <person name="Barry K.W."/>
            <person name="Belfiori B."/>
            <person name="Cichocki N."/>
            <person name="Clum A."/>
            <person name="Dockter R.B."/>
            <person name="Fauchery L."/>
            <person name="Guy J."/>
            <person name="Iotti M."/>
            <person name="Le Tacon F."/>
            <person name="Lindquist E.A."/>
            <person name="Lipzen A."/>
            <person name="Malagnac F."/>
            <person name="Mello A."/>
            <person name="Molinier V."/>
            <person name="Miyauchi S."/>
            <person name="Poulain J."/>
            <person name="Riccioni C."/>
            <person name="Rubini A."/>
            <person name="Sitrit Y."/>
            <person name="Splivallo R."/>
            <person name="Traeger S."/>
            <person name="Wang M."/>
            <person name="Zifcakova L."/>
            <person name="Wipf D."/>
            <person name="Zambonelli A."/>
            <person name="Paolocci F."/>
            <person name="Nowrousian M."/>
            <person name="Ottonello S."/>
            <person name="Baldrian P."/>
            <person name="Spatafora J.W."/>
            <person name="Henrissat B."/>
            <person name="Nagy L.G."/>
            <person name="Aury J.M."/>
            <person name="Wincker P."/>
            <person name="Grigoriev I.V."/>
            <person name="Bonfante P."/>
            <person name="Martin F.M."/>
        </authorList>
    </citation>
    <scope>NUCLEOTIDE SEQUENCE [LARGE SCALE GENOMIC DNA]</scope>
    <source>
        <strain evidence="2 3">RN42</strain>
    </source>
</reference>
<dbReference type="EMBL" id="ML120038">
    <property type="protein sequence ID" value="RPA70837.1"/>
    <property type="molecule type" value="Genomic_DNA"/>
</dbReference>
<sequence>MDNDKQQSPPPSSHPPKNDQCSSPTQMPHSSSSWNLGDPFPSPSRIVDTDPVQDHVQGKEQRRLSLFDDAARVVFGVGSSSQPPNGESTPPGTHTPTGQYASTNLNGPQADVPHPGFPSDISAHTIPANVMDGFAQRARHQQVDHDPIPPSSPPLPPLSEGAKSIIGKPRPTADAAVPASFPRQKVPMFSPYFNPRFNWRPITEEDARNIERIFDQHLSDHCYSPGRVTDNCGKCHTKLGFHEGRIFGVYLDGDHSPIMKGAIGKPRRRDWVVVRTAVNANSEPGYLLELLNCEGAPTKQYIGWVVGCVSQLKVARMLAVKHTVIAQVVTLHDCIYHDESEDNLLMQLDFSCVHYINDLRGREGPFKLVSNTATGLLKRKRGDSSSSFADTSDPYLSYDRIPENRHIIYRENTEKRRKQKGELNDQMSNGIKNQEEEWEYEFFGLDPELDKLLKDRAITMRWKHTSELDVVDDDDETGEGETGDSSDSNGTVTGRSAEYDPASPTPPEPKTGIARRIQEDLENALQAANSDQIAPPTISQPLTQQSTTVAGANNDIHPVVHYNEDGSITKESIATLALEAHRLFSRPFTWDQFLSSATAVANGAVAADMTRSELETTMHNARDTVIAEDAAAGGAGGAGGAGVALAAGGAGGAGVDGDNEGVDGNSSGDSEMQDAPSEISETQL</sequence>
<accession>A0A3N4HAB3</accession>
<keyword evidence="3" id="KW-1185">Reference proteome</keyword>
<gene>
    <name evidence="2" type="ORF">BJ508DRAFT_336736</name>
</gene>
<evidence type="ECO:0000256" key="1">
    <source>
        <dbReference type="SAM" id="MobiDB-lite"/>
    </source>
</evidence>
<dbReference type="Proteomes" id="UP000275078">
    <property type="component" value="Unassembled WGS sequence"/>
</dbReference>
<feature type="region of interest" description="Disordered" evidence="1">
    <location>
        <begin position="1"/>
        <end position="100"/>
    </location>
</feature>
<feature type="region of interest" description="Disordered" evidence="1">
    <location>
        <begin position="647"/>
        <end position="684"/>
    </location>
</feature>
<evidence type="ECO:0000313" key="3">
    <source>
        <dbReference type="Proteomes" id="UP000275078"/>
    </source>
</evidence>
<name>A0A3N4HAB3_ASCIM</name>
<feature type="compositionally biased region" description="Acidic residues" evidence="1">
    <location>
        <begin position="471"/>
        <end position="484"/>
    </location>
</feature>
<dbReference type="AlphaFoldDB" id="A0A3N4HAB3"/>
<feature type="compositionally biased region" description="Low complexity" evidence="1">
    <location>
        <begin position="22"/>
        <end position="33"/>
    </location>
</feature>
<feature type="compositionally biased region" description="Polar residues" evidence="1">
    <location>
        <begin position="78"/>
        <end position="100"/>
    </location>
</feature>
<feature type="region of interest" description="Disordered" evidence="1">
    <location>
        <begin position="471"/>
        <end position="511"/>
    </location>
</feature>